<accession>A0A2R5FT64</accession>
<dbReference type="Proteomes" id="UP000245124">
    <property type="component" value="Unassembled WGS sequence"/>
</dbReference>
<keyword evidence="2" id="KW-1185">Reference proteome</keyword>
<dbReference type="AlphaFoldDB" id="A0A2R5FT64"/>
<dbReference type="OrthoDB" id="9553536at2"/>
<protein>
    <submittedName>
        <fullName evidence="1">Uncharacterized protein</fullName>
    </submittedName>
</protein>
<sequence>MLKAQDLNLVTLQLSIFTRDISSFTASKALGILLSKYSQRYDGDVQALPLPEEVPLEVPRIVLQSKDRAYRLEISPARINSLWLRTDNVQTEIEEIVDICKEVLEYYIQSMQIEVNRLGLVTIRVHQTQKPATLLSKKFCKPELINQVFSSSENFEIHNHSIKNIENFVVNVWTRCKSGLIANNDQTHSALIVEQDLNTLSQDLEDRKFNLEEIKSFFSLMQLESQAILQLYFPNNQIL</sequence>
<evidence type="ECO:0000313" key="1">
    <source>
        <dbReference type="EMBL" id="GBG21209.1"/>
    </source>
</evidence>
<dbReference type="EMBL" id="BDUD01000001">
    <property type="protein sequence ID" value="GBG21209.1"/>
    <property type="molecule type" value="Genomic_DNA"/>
</dbReference>
<name>A0A2R5FT64_NOSCO</name>
<reference evidence="1 2" key="1">
    <citation type="submission" date="2017-06" db="EMBL/GenBank/DDBJ databases">
        <title>Genome sequencing of cyanobaciteial culture collection at National Institute for Environmental Studies (NIES).</title>
        <authorList>
            <person name="Hirose Y."/>
            <person name="Shimura Y."/>
            <person name="Fujisawa T."/>
            <person name="Nakamura Y."/>
            <person name="Kawachi M."/>
        </authorList>
    </citation>
    <scope>NUCLEOTIDE SEQUENCE [LARGE SCALE GENOMIC DNA]</scope>
    <source>
        <strain evidence="1 2">NIES-4072</strain>
    </source>
</reference>
<dbReference type="RefSeq" id="WP_109011151.1">
    <property type="nucleotide sequence ID" value="NZ_BDUD01000001.1"/>
</dbReference>
<comment type="caution">
    <text evidence="1">The sequence shown here is derived from an EMBL/GenBank/DDBJ whole genome shotgun (WGS) entry which is preliminary data.</text>
</comment>
<evidence type="ECO:0000313" key="2">
    <source>
        <dbReference type="Proteomes" id="UP000245124"/>
    </source>
</evidence>
<organism evidence="1 2">
    <name type="scientific">Nostoc commune NIES-4072</name>
    <dbReference type="NCBI Taxonomy" id="2005467"/>
    <lineage>
        <taxon>Bacteria</taxon>
        <taxon>Bacillati</taxon>
        <taxon>Cyanobacteriota</taxon>
        <taxon>Cyanophyceae</taxon>
        <taxon>Nostocales</taxon>
        <taxon>Nostocaceae</taxon>
        <taxon>Nostoc</taxon>
    </lineage>
</organism>
<gene>
    <name evidence="1" type="ORF">NIES4072_48920</name>
</gene>
<proteinExistence type="predicted"/>